<feature type="compositionally biased region" description="Low complexity" evidence="9">
    <location>
        <begin position="473"/>
        <end position="489"/>
    </location>
</feature>
<evidence type="ECO:0000256" key="6">
    <source>
        <dbReference type="ARBA" id="ARBA00023242"/>
    </source>
</evidence>
<evidence type="ECO:0000256" key="5">
    <source>
        <dbReference type="ARBA" id="ARBA00023163"/>
    </source>
</evidence>
<feature type="coiled-coil region" evidence="8">
    <location>
        <begin position="611"/>
        <end position="656"/>
    </location>
</feature>
<keyword evidence="2" id="KW-0805">Transcription regulation</keyword>
<dbReference type="InterPro" id="IPR038336">
    <property type="entry name" value="NET_sf"/>
</dbReference>
<dbReference type="EMBL" id="BSYO01000017">
    <property type="protein sequence ID" value="GMH16741.1"/>
    <property type="molecule type" value="Genomic_DNA"/>
</dbReference>
<name>A0AAD3XUG3_NEPGR</name>
<dbReference type="InterPro" id="IPR001487">
    <property type="entry name" value="Bromodomain"/>
</dbReference>
<evidence type="ECO:0000256" key="2">
    <source>
        <dbReference type="ARBA" id="ARBA00023015"/>
    </source>
</evidence>
<evidence type="ECO:0000256" key="1">
    <source>
        <dbReference type="ARBA" id="ARBA00004123"/>
    </source>
</evidence>
<comment type="caution">
    <text evidence="12">The sequence shown here is derived from an EMBL/GenBank/DDBJ whole genome shotgun (WGS) entry which is preliminary data.</text>
</comment>
<feature type="region of interest" description="Disordered" evidence="9">
    <location>
        <begin position="133"/>
        <end position="174"/>
    </location>
</feature>
<sequence length="756" mass="84100">MGKPRKFSKGNSTGFVADYRRAVEVLGESEGFGTSGRVDTEMTPSEDSCQPQRKCINLNVDSCDRFGVHTQVLSFSKMSKSEMKDLKLKLKRDLEQVRVWQRKVASLTRNAAVLSPASDIRSCSDGQKRPALEGILRTPEQSQPGKKRDPSGCNGPRTKGGGPGRFEAMKQAAPASTSNSMLMKQCENLLNKLMSHQHGWIFNAPVDVVKLNISDYFTVIKHPMDLGTIKGKIAKGEYLSPRDFVADVRLTFSNAMTYNPPGNDVHLMAMTMSKFFEVRWRSIEKKIPANGDLQVPPSRTDTHIENETIDEIPPNYPKNDKIPPSNEKKVISESVKRIMTDEEKHKLSMELEASLAELPENIIDFLKENSSSAGVASEDEVEIDIDALSDDTLFKLRKLLDEYLQHKKKNQTKVELCEMELHNESGFSNSSMQPCKVNDAGYEDADISAHDPPVSSFPLVEMERDATHKDNNSSSSSSVSGSSSTDSGISSGGDSDGVEALPPVESFKDTMDARANLVSNPTNLDDEEIGRKQSQNGSSQADQNPETKPPTIKVDDHKEGESAPSERQVSPEKLYRAALLRSRFVDTILKAQEKTLEKGEKLDPEKLRLEREELERKQREEKARLQAEAKALEAARKKAEAKAAAEAKRKRDLEREAARVALQQMEKTVDMNESCELMEDLELLSSAPAENLSTFLENSRPNDHNNGLGSFNFRGNSNPLEQLGLYMKVDDEEEEEAEPPSRHVSTPPNDVEEGEI</sequence>
<dbReference type="Pfam" id="PF17035">
    <property type="entry name" value="BET"/>
    <property type="match status" value="1"/>
</dbReference>
<dbReference type="PANTHER" id="PTHR46136:SF33">
    <property type="entry name" value="TRANSCRIPTION FACTOR GTE10"/>
    <property type="match status" value="1"/>
</dbReference>
<comment type="subcellular location">
    <subcellularLocation>
        <location evidence="1">Nucleus</location>
    </subcellularLocation>
</comment>
<protein>
    <submittedName>
        <fullName evidence="12">Uncharacterized protein</fullName>
    </submittedName>
</protein>
<dbReference type="InterPro" id="IPR027353">
    <property type="entry name" value="NET_dom"/>
</dbReference>
<dbReference type="InterPro" id="IPR036427">
    <property type="entry name" value="Bromodomain-like_sf"/>
</dbReference>
<evidence type="ECO:0000256" key="8">
    <source>
        <dbReference type="SAM" id="Coils"/>
    </source>
</evidence>
<evidence type="ECO:0000313" key="13">
    <source>
        <dbReference type="Proteomes" id="UP001279734"/>
    </source>
</evidence>
<evidence type="ECO:0000256" key="3">
    <source>
        <dbReference type="ARBA" id="ARBA00023054"/>
    </source>
</evidence>
<feature type="compositionally biased region" description="Polar residues" evidence="9">
    <location>
        <begin position="532"/>
        <end position="546"/>
    </location>
</feature>
<dbReference type="GO" id="GO:0005634">
    <property type="term" value="C:nucleus"/>
    <property type="evidence" value="ECO:0007669"/>
    <property type="project" value="UniProtKB-SubCell"/>
</dbReference>
<keyword evidence="5" id="KW-0804">Transcription</keyword>
<accession>A0AAD3XUG3</accession>
<dbReference type="CDD" id="cd05506">
    <property type="entry name" value="Bromo_plant1"/>
    <property type="match status" value="1"/>
</dbReference>
<dbReference type="Gene3D" id="1.20.1270.220">
    <property type="match status" value="1"/>
</dbReference>
<dbReference type="PROSITE" id="PS50014">
    <property type="entry name" value="BROMODOMAIN_2"/>
    <property type="match status" value="1"/>
</dbReference>
<dbReference type="PROSITE" id="PS51525">
    <property type="entry name" value="NET"/>
    <property type="match status" value="1"/>
</dbReference>
<dbReference type="Proteomes" id="UP001279734">
    <property type="component" value="Unassembled WGS sequence"/>
</dbReference>
<dbReference type="InterPro" id="IPR037377">
    <property type="entry name" value="GTE_bromo"/>
</dbReference>
<evidence type="ECO:0000256" key="4">
    <source>
        <dbReference type="ARBA" id="ARBA00023117"/>
    </source>
</evidence>
<dbReference type="InterPro" id="IPR052442">
    <property type="entry name" value="Env_Response_Regulator"/>
</dbReference>
<feature type="region of interest" description="Disordered" evidence="9">
    <location>
        <begin position="514"/>
        <end position="572"/>
    </location>
</feature>
<dbReference type="AlphaFoldDB" id="A0AAD3XUG3"/>
<dbReference type="Gene3D" id="1.20.920.10">
    <property type="entry name" value="Bromodomain-like"/>
    <property type="match status" value="1"/>
</dbReference>
<keyword evidence="3 8" id="KW-0175">Coiled coil</keyword>
<evidence type="ECO:0000259" key="10">
    <source>
        <dbReference type="PROSITE" id="PS50014"/>
    </source>
</evidence>
<gene>
    <name evidence="12" type="ORF">Nepgr_018582</name>
</gene>
<evidence type="ECO:0000256" key="7">
    <source>
        <dbReference type="PROSITE-ProRule" id="PRU00035"/>
    </source>
</evidence>
<keyword evidence="6" id="KW-0539">Nucleus</keyword>
<dbReference type="Pfam" id="PF00439">
    <property type="entry name" value="Bromodomain"/>
    <property type="match status" value="1"/>
</dbReference>
<keyword evidence="13" id="KW-1185">Reference proteome</keyword>
<feature type="domain" description="Bromo" evidence="10">
    <location>
        <begin position="194"/>
        <end position="266"/>
    </location>
</feature>
<dbReference type="SUPFAM" id="SSF47370">
    <property type="entry name" value="Bromodomain"/>
    <property type="match status" value="1"/>
</dbReference>
<feature type="domain" description="NET" evidence="11">
    <location>
        <begin position="329"/>
        <end position="411"/>
    </location>
</feature>
<dbReference type="SMART" id="SM00297">
    <property type="entry name" value="BROMO"/>
    <property type="match status" value="1"/>
</dbReference>
<reference evidence="12" key="1">
    <citation type="submission" date="2023-05" db="EMBL/GenBank/DDBJ databases">
        <title>Nepenthes gracilis genome sequencing.</title>
        <authorList>
            <person name="Fukushima K."/>
        </authorList>
    </citation>
    <scope>NUCLEOTIDE SEQUENCE</scope>
    <source>
        <strain evidence="12">SING2019-196</strain>
    </source>
</reference>
<evidence type="ECO:0000256" key="9">
    <source>
        <dbReference type="SAM" id="MobiDB-lite"/>
    </source>
</evidence>
<proteinExistence type="predicted"/>
<evidence type="ECO:0000259" key="11">
    <source>
        <dbReference type="PROSITE" id="PS51525"/>
    </source>
</evidence>
<evidence type="ECO:0000313" key="12">
    <source>
        <dbReference type="EMBL" id="GMH16741.1"/>
    </source>
</evidence>
<keyword evidence="4 7" id="KW-0103">Bromodomain</keyword>
<feature type="region of interest" description="Disordered" evidence="9">
    <location>
        <begin position="466"/>
        <end position="502"/>
    </location>
</feature>
<feature type="region of interest" description="Disordered" evidence="9">
    <location>
        <begin position="726"/>
        <end position="756"/>
    </location>
</feature>
<dbReference type="PANTHER" id="PTHR46136">
    <property type="entry name" value="TRANSCRIPTION FACTOR GTE8"/>
    <property type="match status" value="1"/>
</dbReference>
<dbReference type="PRINTS" id="PR00503">
    <property type="entry name" value="BROMODOMAIN"/>
</dbReference>
<organism evidence="12 13">
    <name type="scientific">Nepenthes gracilis</name>
    <name type="common">Slender pitcher plant</name>
    <dbReference type="NCBI Taxonomy" id="150966"/>
    <lineage>
        <taxon>Eukaryota</taxon>
        <taxon>Viridiplantae</taxon>
        <taxon>Streptophyta</taxon>
        <taxon>Embryophyta</taxon>
        <taxon>Tracheophyta</taxon>
        <taxon>Spermatophyta</taxon>
        <taxon>Magnoliopsida</taxon>
        <taxon>eudicotyledons</taxon>
        <taxon>Gunneridae</taxon>
        <taxon>Pentapetalae</taxon>
        <taxon>Caryophyllales</taxon>
        <taxon>Nepenthaceae</taxon>
        <taxon>Nepenthes</taxon>
    </lineage>
</organism>